<evidence type="ECO:0000313" key="1">
    <source>
        <dbReference type="EMBL" id="CAB4877881.1"/>
    </source>
</evidence>
<protein>
    <submittedName>
        <fullName evidence="1">Unannotated protein</fullName>
    </submittedName>
</protein>
<gene>
    <name evidence="1" type="ORF">UFOPK3423_01105</name>
</gene>
<dbReference type="Gene3D" id="3.90.226.10">
    <property type="entry name" value="2-enoyl-CoA Hydratase, Chain A, domain 1"/>
    <property type="match status" value="1"/>
</dbReference>
<name>A0A6J7E5E0_9ZZZZ</name>
<dbReference type="EMBL" id="CAFBLQ010000123">
    <property type="protein sequence ID" value="CAB4877881.1"/>
    <property type="molecule type" value="Genomic_DNA"/>
</dbReference>
<dbReference type="SUPFAM" id="SSF52096">
    <property type="entry name" value="ClpP/crotonase"/>
    <property type="match status" value="1"/>
</dbReference>
<sequence length="95" mass="9960">MGIATRATAAGEATAAALELARTLADGPTEAIQATKRLAVIAGEGTIPEALLREREAWKVVRQSATTQEGLEAFTEKRTPDFRAAARRAAGDQPA</sequence>
<dbReference type="AlphaFoldDB" id="A0A6J7E5E0"/>
<proteinExistence type="predicted"/>
<organism evidence="1">
    <name type="scientific">freshwater metagenome</name>
    <dbReference type="NCBI Taxonomy" id="449393"/>
    <lineage>
        <taxon>unclassified sequences</taxon>
        <taxon>metagenomes</taxon>
        <taxon>ecological metagenomes</taxon>
    </lineage>
</organism>
<accession>A0A6J7E5E0</accession>
<reference evidence="1" key="1">
    <citation type="submission" date="2020-05" db="EMBL/GenBank/DDBJ databases">
        <authorList>
            <person name="Chiriac C."/>
            <person name="Salcher M."/>
            <person name="Ghai R."/>
            <person name="Kavagutti S V."/>
        </authorList>
    </citation>
    <scope>NUCLEOTIDE SEQUENCE</scope>
</reference>
<dbReference type="InterPro" id="IPR029045">
    <property type="entry name" value="ClpP/crotonase-like_dom_sf"/>
</dbReference>